<evidence type="ECO:0000313" key="2">
    <source>
        <dbReference type="Proteomes" id="UP000039865"/>
    </source>
</evidence>
<proteinExistence type="predicted"/>
<protein>
    <submittedName>
        <fullName evidence="1">Uncharacterized protein</fullName>
    </submittedName>
</protein>
<dbReference type="InParanoid" id="A0A078BD04"/>
<gene>
    <name evidence="1" type="primary">Contig5533.g5917</name>
    <name evidence="1" type="ORF">STYLEM_20247</name>
</gene>
<name>A0A078BD04_STYLE</name>
<reference evidence="1 2" key="1">
    <citation type="submission" date="2014-06" db="EMBL/GenBank/DDBJ databases">
        <authorList>
            <person name="Swart Estienne"/>
        </authorList>
    </citation>
    <scope>NUCLEOTIDE SEQUENCE [LARGE SCALE GENOMIC DNA]</scope>
    <source>
        <strain evidence="1 2">130c</strain>
    </source>
</reference>
<keyword evidence="2" id="KW-1185">Reference proteome</keyword>
<dbReference type="AlphaFoldDB" id="A0A078BD04"/>
<evidence type="ECO:0000313" key="1">
    <source>
        <dbReference type="EMBL" id="CDW91097.1"/>
    </source>
</evidence>
<dbReference type="EMBL" id="CCKQ01019087">
    <property type="protein sequence ID" value="CDW91097.1"/>
    <property type="molecule type" value="Genomic_DNA"/>
</dbReference>
<organism evidence="1 2">
    <name type="scientific">Stylonychia lemnae</name>
    <name type="common">Ciliate</name>
    <dbReference type="NCBI Taxonomy" id="5949"/>
    <lineage>
        <taxon>Eukaryota</taxon>
        <taxon>Sar</taxon>
        <taxon>Alveolata</taxon>
        <taxon>Ciliophora</taxon>
        <taxon>Intramacronucleata</taxon>
        <taxon>Spirotrichea</taxon>
        <taxon>Stichotrichia</taxon>
        <taxon>Sporadotrichida</taxon>
        <taxon>Oxytrichidae</taxon>
        <taxon>Stylonychinae</taxon>
        <taxon>Stylonychia</taxon>
    </lineage>
</organism>
<sequence length="507" mass="61288">MSNIFKPLPTFFKHSSKLKFNANTKKLFKDSIIVNEIKIGNSHTVKLQQPSNFTHYRLDNDESESGKLSQQFNKRNGLENENGQDYYNMIYLQLQQREKNIEFNELLAMMKSTNIEDFDQYCDGDRYILLEHYQRQLRRLCELQDKDLKLQQTIKMIEALSQFVIQTRDKSIQYFVELEQSFNQLFNDYDQLYSEAIQSPLINPSDAFYIFFISSNANLLTYNLYQISEKYFLKNLFKFNDLQILRLQTYFQKYDQFFYPDNLLRKKINKFFEQNLNRMHTFKLAKLFFQQLCFKDVDLKQQSGILPFDNILKYMTTKDFSLLDAKTCKFFFLSLYYLESSEFCKIYMHRDVQRFYHSEFMGKTQNYQKKEYQDQGEFKTQRETITILQKKLDKIGIKHRIIQEQPVIGQIYSIDMILDAPELDIKDQAFEIRNFRAKNFRTGFNNPRDIFRHKLITEKTDYKSIIYLDTQEIEDYLYMSDERKGDAIYDYLLKKKRESQQDRISNQ</sequence>
<dbReference type="Proteomes" id="UP000039865">
    <property type="component" value="Unassembled WGS sequence"/>
</dbReference>
<accession>A0A078BD04</accession>